<dbReference type="GO" id="GO:0005975">
    <property type="term" value="P:carbohydrate metabolic process"/>
    <property type="evidence" value="ECO:0007669"/>
    <property type="project" value="InterPro"/>
</dbReference>
<gene>
    <name evidence="11" type="primary">malQ</name>
    <name evidence="11" type="ORF">DVW87_14315</name>
</gene>
<evidence type="ECO:0000256" key="8">
    <source>
        <dbReference type="ARBA" id="ARBA00031423"/>
    </source>
</evidence>
<evidence type="ECO:0000256" key="5">
    <source>
        <dbReference type="ARBA" id="ARBA00022676"/>
    </source>
</evidence>
<dbReference type="InterPro" id="IPR003385">
    <property type="entry name" value="Glyco_hydro_77"/>
</dbReference>
<dbReference type="NCBIfam" id="TIGR00217">
    <property type="entry name" value="malQ"/>
    <property type="match status" value="1"/>
</dbReference>
<evidence type="ECO:0000256" key="9">
    <source>
        <dbReference type="ARBA" id="ARBA00031501"/>
    </source>
</evidence>
<dbReference type="InterPro" id="IPR017853">
    <property type="entry name" value="GH"/>
</dbReference>
<dbReference type="OrthoDB" id="9761577at2"/>
<dbReference type="Proteomes" id="UP000253918">
    <property type="component" value="Unassembled WGS sequence"/>
</dbReference>
<evidence type="ECO:0000313" key="12">
    <source>
        <dbReference type="Proteomes" id="UP000253918"/>
    </source>
</evidence>
<evidence type="ECO:0000256" key="2">
    <source>
        <dbReference type="ARBA" id="ARBA00005684"/>
    </source>
</evidence>
<keyword evidence="7 10" id="KW-0119">Carbohydrate metabolism</keyword>
<dbReference type="EC" id="2.4.1.25" evidence="3 10"/>
<evidence type="ECO:0000256" key="3">
    <source>
        <dbReference type="ARBA" id="ARBA00012560"/>
    </source>
</evidence>
<evidence type="ECO:0000256" key="4">
    <source>
        <dbReference type="ARBA" id="ARBA00020295"/>
    </source>
</evidence>
<dbReference type="Pfam" id="PF02446">
    <property type="entry name" value="Glyco_hydro_77"/>
    <property type="match status" value="1"/>
</dbReference>
<dbReference type="GO" id="GO:0004134">
    <property type="term" value="F:4-alpha-glucanotransferase activity"/>
    <property type="evidence" value="ECO:0007669"/>
    <property type="project" value="UniProtKB-EC"/>
</dbReference>
<dbReference type="RefSeq" id="WP_114688488.1">
    <property type="nucleotide sequence ID" value="NZ_QQNB01000003.1"/>
</dbReference>
<evidence type="ECO:0000256" key="10">
    <source>
        <dbReference type="RuleBase" id="RU361207"/>
    </source>
</evidence>
<keyword evidence="5 10" id="KW-0328">Glycosyltransferase</keyword>
<organism evidence="11 12">
    <name type="scientific">Sphingomonas aracearum</name>
    <dbReference type="NCBI Taxonomy" id="2283317"/>
    <lineage>
        <taxon>Bacteria</taxon>
        <taxon>Pseudomonadati</taxon>
        <taxon>Pseudomonadota</taxon>
        <taxon>Alphaproteobacteria</taxon>
        <taxon>Sphingomonadales</taxon>
        <taxon>Sphingomonadaceae</taxon>
        <taxon>Sphingomonas</taxon>
    </lineage>
</organism>
<dbReference type="PANTHER" id="PTHR32438">
    <property type="entry name" value="4-ALPHA-GLUCANOTRANSFERASE DPE1, CHLOROPLASTIC/AMYLOPLASTIC"/>
    <property type="match status" value="1"/>
</dbReference>
<dbReference type="Gene3D" id="3.20.20.80">
    <property type="entry name" value="Glycosidases"/>
    <property type="match status" value="1"/>
</dbReference>
<name>A0A369VY41_9SPHN</name>
<dbReference type="SUPFAM" id="SSF51445">
    <property type="entry name" value="(Trans)glycosidases"/>
    <property type="match status" value="1"/>
</dbReference>
<reference evidence="11 12" key="1">
    <citation type="submission" date="2018-07" db="EMBL/GenBank/DDBJ databases">
        <title>a novel species of Sphingomonas isolated from the rhizosphere soil of Araceae plant.</title>
        <authorList>
            <person name="Zhiyong W."/>
            <person name="Qinglan Z."/>
            <person name="Zhiwei F."/>
            <person name="Ding X."/>
            <person name="Gejiao W."/>
            <person name="Shixue Z."/>
        </authorList>
    </citation>
    <scope>NUCLEOTIDE SEQUENCE [LARGE SCALE GENOMIC DNA]</scope>
    <source>
        <strain evidence="11 12">WZY 27</strain>
    </source>
</reference>
<accession>A0A369VY41</accession>
<evidence type="ECO:0000256" key="7">
    <source>
        <dbReference type="ARBA" id="ARBA00023277"/>
    </source>
</evidence>
<evidence type="ECO:0000313" key="11">
    <source>
        <dbReference type="EMBL" id="RDE04751.1"/>
    </source>
</evidence>
<sequence length="664" mass="70381">MSGLHDLAAAAGLHIDWEDALGEAQRVSDEALTTVLGALGYPADSAAAIADSQARLAREAAECSFVSADIGQPVSLPPGCAQAGTADLVLEDGRRRTVTISGGSLPGIDTPGYHRLVLDTSELRLAVAPPRCFRVEDAAPGKRIWGPAVQIAALRDDRASAFGDFGTLADSARAFAGCGADALAISPVHALFPADASRYSPYAPSSRLFLNVLYGDPALAGLALPDEPAPDLINWADAIPARLRTLRAAYDARGDTVRAGVAAYAQKGGDELVRHARFDALHAHFFAASGATGWQNWPAEFHDPAGNAVAAFAAQNEDEVGFYLFLQWLARQSLDAAQRAATDGGMALGLIADLAVGMDGGGSHAWSRPDDLLTGLSIGAPPDLLGPDGQNWGITGFSPQALRRTAFEPFISTVRAALDHAGGIRIDHALGLHRLWVVPHGASASEGAYLSMPQDDLLRILAIESQRSRAVVIGEDLGTVPEGFRPAMDARAMLGMRVLWFERDEDGVPIPPADWDAEAAAMTGTHDLPTVAGYWQGRDIDWTWALGRTSRATDEAADRETRAEDRTRLWQAFTAGRVTDAPEPAPEDTAPVVDAALAFVAATPSALAIVPLEDVVGLVEQPNLPGTIDEHPNWRRRMPDTTAALLARAPVAARLDLIRTERTR</sequence>
<evidence type="ECO:0000256" key="1">
    <source>
        <dbReference type="ARBA" id="ARBA00000439"/>
    </source>
</evidence>
<keyword evidence="12" id="KW-1185">Reference proteome</keyword>
<proteinExistence type="inferred from homology"/>
<comment type="similarity">
    <text evidence="2 10">Belongs to the disproportionating enzyme family.</text>
</comment>
<comment type="catalytic activity">
    <reaction evidence="1 10">
        <text>Transfers a segment of a (1-&gt;4)-alpha-D-glucan to a new position in an acceptor, which may be glucose or a (1-&gt;4)-alpha-D-glucan.</text>
        <dbReference type="EC" id="2.4.1.25"/>
    </reaction>
</comment>
<dbReference type="AlphaFoldDB" id="A0A369VY41"/>
<dbReference type="PANTHER" id="PTHR32438:SF5">
    <property type="entry name" value="4-ALPHA-GLUCANOTRANSFERASE DPE1, CHLOROPLASTIC_AMYLOPLASTIC"/>
    <property type="match status" value="1"/>
</dbReference>
<evidence type="ECO:0000256" key="6">
    <source>
        <dbReference type="ARBA" id="ARBA00022679"/>
    </source>
</evidence>
<keyword evidence="6 10" id="KW-0808">Transferase</keyword>
<comment type="caution">
    <text evidence="11">The sequence shown here is derived from an EMBL/GenBank/DDBJ whole genome shotgun (WGS) entry which is preliminary data.</text>
</comment>
<dbReference type="EMBL" id="QQNB01000003">
    <property type="protein sequence ID" value="RDE04751.1"/>
    <property type="molecule type" value="Genomic_DNA"/>
</dbReference>
<protein>
    <recommendedName>
        <fullName evidence="4 10">4-alpha-glucanotransferase</fullName>
        <ecNumber evidence="3 10">2.4.1.25</ecNumber>
    </recommendedName>
    <alternativeName>
        <fullName evidence="8 10">Amylomaltase</fullName>
    </alternativeName>
    <alternativeName>
        <fullName evidence="9 10">Disproportionating enzyme</fullName>
    </alternativeName>
</protein>